<sequence>MNGDAFPIDLSGWMVKLALRAGRKNADHEDLIFLYFSFFWEPARTNSNSPISRVFTNSLTGPFSGWPVISKWMPTPMGVSMGLISLMAAGVVFSNASELIWIFSGGMETPATLMEKRVMVAGAKVLSKIN</sequence>
<accession>A0A644YEJ1</accession>
<dbReference type="AlphaFoldDB" id="A0A644YEJ1"/>
<proteinExistence type="predicted"/>
<protein>
    <submittedName>
        <fullName evidence="1">Uncharacterized protein</fullName>
    </submittedName>
</protein>
<name>A0A644YEJ1_9ZZZZ</name>
<reference evidence="1" key="1">
    <citation type="submission" date="2019-08" db="EMBL/GenBank/DDBJ databases">
        <authorList>
            <person name="Kucharzyk K."/>
            <person name="Murdoch R.W."/>
            <person name="Higgins S."/>
            <person name="Loffler F."/>
        </authorList>
    </citation>
    <scope>NUCLEOTIDE SEQUENCE</scope>
</reference>
<evidence type="ECO:0000313" key="1">
    <source>
        <dbReference type="EMBL" id="MPM26916.1"/>
    </source>
</evidence>
<organism evidence="1">
    <name type="scientific">bioreactor metagenome</name>
    <dbReference type="NCBI Taxonomy" id="1076179"/>
    <lineage>
        <taxon>unclassified sequences</taxon>
        <taxon>metagenomes</taxon>
        <taxon>ecological metagenomes</taxon>
    </lineage>
</organism>
<gene>
    <name evidence="1" type="ORF">SDC9_73421</name>
</gene>
<comment type="caution">
    <text evidence="1">The sequence shown here is derived from an EMBL/GenBank/DDBJ whole genome shotgun (WGS) entry which is preliminary data.</text>
</comment>
<dbReference type="EMBL" id="VSSQ01004860">
    <property type="protein sequence ID" value="MPM26916.1"/>
    <property type="molecule type" value="Genomic_DNA"/>
</dbReference>